<sequence>MYNIKFKFLLVLLLAVLSQQQITQPVFADESKTPIDSESIVISQAWLDGNSTKTKVENGDASTTFQAGSIAKYICTLAASDLVAEHKLSFDDTLTTLLPGFDHPDANKITLTNILSNRSGLTTKLHQVLKAEPGFVNSNASALQAANKLISKKPGATPGQEFDYLTINWVLVQAILEHAEQKPIADILRNRIFKPANTRNTSIFVQQITNSDVLINQTKARGMPPFLACTGGVASTPTDLLKISQFHFAHFSADITKQITKVYTEEQHYAFGGRYQFYPDAAGEQHFLSMQTGSNGPFKSVLMYDPKRKSGYALMVNSQEVDRAAYKQQWLDEQYK</sequence>
<feature type="domain" description="Beta-lactamase-related" evidence="4">
    <location>
        <begin position="60"/>
        <end position="324"/>
    </location>
</feature>
<dbReference type="PANTHER" id="PTHR46825">
    <property type="entry name" value="D-ALANYL-D-ALANINE-CARBOXYPEPTIDASE/ENDOPEPTIDASE AMPH"/>
    <property type="match status" value="1"/>
</dbReference>
<dbReference type="Proteomes" id="UP000601768">
    <property type="component" value="Unassembled WGS sequence"/>
</dbReference>
<dbReference type="InterPro" id="IPR050491">
    <property type="entry name" value="AmpC-like"/>
</dbReference>
<evidence type="ECO:0000256" key="2">
    <source>
        <dbReference type="ARBA" id="ARBA00023136"/>
    </source>
</evidence>
<feature type="chain" id="PRO_5035249864" evidence="3">
    <location>
        <begin position="29"/>
        <end position="336"/>
    </location>
</feature>
<gene>
    <name evidence="5" type="ORF">H8B19_11550</name>
</gene>
<accession>A0A8J6IVG5</accession>
<evidence type="ECO:0000256" key="1">
    <source>
        <dbReference type="ARBA" id="ARBA00004370"/>
    </source>
</evidence>
<dbReference type="AlphaFoldDB" id="A0A8J6IVG5"/>
<dbReference type="GO" id="GO:0016020">
    <property type="term" value="C:membrane"/>
    <property type="evidence" value="ECO:0007669"/>
    <property type="project" value="UniProtKB-SubCell"/>
</dbReference>
<keyword evidence="2" id="KW-0472">Membrane</keyword>
<dbReference type="InterPro" id="IPR001466">
    <property type="entry name" value="Beta-lactam-related"/>
</dbReference>
<dbReference type="GO" id="GO:0016787">
    <property type="term" value="F:hydrolase activity"/>
    <property type="evidence" value="ECO:0007669"/>
    <property type="project" value="UniProtKB-KW"/>
</dbReference>
<feature type="signal peptide" evidence="3">
    <location>
        <begin position="1"/>
        <end position="28"/>
    </location>
</feature>
<comment type="caution">
    <text evidence="5">The sequence shown here is derived from an EMBL/GenBank/DDBJ whole genome shotgun (WGS) entry which is preliminary data.</text>
</comment>
<evidence type="ECO:0000259" key="4">
    <source>
        <dbReference type="Pfam" id="PF00144"/>
    </source>
</evidence>
<name>A0A8J6IVG5_9ALTE</name>
<keyword evidence="6" id="KW-1185">Reference proteome</keyword>
<reference evidence="5" key="1">
    <citation type="journal article" date="2018" name="Int. J. Syst. Evol. Microbiol.">
        <title>Neptunicella marina gen. nov., sp. nov., isolated from surface seawater.</title>
        <authorList>
            <person name="Liu X."/>
            <person name="Lai Q."/>
            <person name="Du Y."/>
            <person name="Zhang X."/>
            <person name="Liu Z."/>
            <person name="Sun F."/>
            <person name="Shao Z."/>
        </authorList>
    </citation>
    <scope>NUCLEOTIDE SEQUENCE</scope>
    <source>
        <strain evidence="5">S27-2</strain>
    </source>
</reference>
<dbReference type="PANTHER" id="PTHR46825:SF11">
    <property type="entry name" value="PENICILLIN-BINDING PROTEIN 4"/>
    <property type="match status" value="1"/>
</dbReference>
<protein>
    <submittedName>
        <fullName evidence="5">Serine hydrolase</fullName>
    </submittedName>
</protein>
<evidence type="ECO:0000313" key="5">
    <source>
        <dbReference type="EMBL" id="MBC3766512.1"/>
    </source>
</evidence>
<dbReference type="Gene3D" id="3.40.710.10">
    <property type="entry name" value="DD-peptidase/beta-lactamase superfamily"/>
    <property type="match status" value="1"/>
</dbReference>
<proteinExistence type="predicted"/>
<dbReference type="RefSeq" id="WP_186507042.1">
    <property type="nucleotide sequence ID" value="NZ_JACNEP010000008.1"/>
</dbReference>
<evidence type="ECO:0000256" key="3">
    <source>
        <dbReference type="SAM" id="SignalP"/>
    </source>
</evidence>
<reference evidence="5" key="2">
    <citation type="submission" date="2020-08" db="EMBL/GenBank/DDBJ databases">
        <authorList>
            <person name="Lai Q."/>
        </authorList>
    </citation>
    <scope>NUCLEOTIDE SEQUENCE</scope>
    <source>
        <strain evidence="5">S27-2</strain>
    </source>
</reference>
<organism evidence="5 6">
    <name type="scientific">Neptunicella marina</name>
    <dbReference type="NCBI Taxonomy" id="2125989"/>
    <lineage>
        <taxon>Bacteria</taxon>
        <taxon>Pseudomonadati</taxon>
        <taxon>Pseudomonadota</taxon>
        <taxon>Gammaproteobacteria</taxon>
        <taxon>Alteromonadales</taxon>
        <taxon>Alteromonadaceae</taxon>
        <taxon>Neptunicella</taxon>
    </lineage>
</organism>
<dbReference type="InterPro" id="IPR012338">
    <property type="entry name" value="Beta-lactam/transpept-like"/>
</dbReference>
<dbReference type="Pfam" id="PF00144">
    <property type="entry name" value="Beta-lactamase"/>
    <property type="match status" value="1"/>
</dbReference>
<comment type="subcellular location">
    <subcellularLocation>
        <location evidence="1">Membrane</location>
    </subcellularLocation>
</comment>
<keyword evidence="3" id="KW-0732">Signal</keyword>
<dbReference type="SUPFAM" id="SSF56601">
    <property type="entry name" value="beta-lactamase/transpeptidase-like"/>
    <property type="match status" value="1"/>
</dbReference>
<dbReference type="EMBL" id="JACNEP010000008">
    <property type="protein sequence ID" value="MBC3766512.1"/>
    <property type="molecule type" value="Genomic_DNA"/>
</dbReference>
<keyword evidence="5" id="KW-0378">Hydrolase</keyword>
<evidence type="ECO:0000313" key="6">
    <source>
        <dbReference type="Proteomes" id="UP000601768"/>
    </source>
</evidence>